<keyword evidence="2" id="KW-0808">Transferase</keyword>
<dbReference type="InterPro" id="IPR019410">
    <property type="entry name" value="Methyltransf_16"/>
</dbReference>
<reference evidence="2 3" key="1">
    <citation type="submission" date="2019-03" db="EMBL/GenBank/DDBJ databases">
        <title>Draft genome of Gammaproteobacteria bacterium LSUCC0057, a member of the SAR92 clade.</title>
        <authorList>
            <person name="Lanclos V.C."/>
            <person name="Doiron C."/>
            <person name="Henson M.W."/>
            <person name="Thrash J.C."/>
        </authorList>
    </citation>
    <scope>NUCLEOTIDE SEQUENCE [LARGE SCALE GENOMIC DNA]</scope>
    <source>
        <strain evidence="2 3">LSUCC0057</strain>
    </source>
</reference>
<dbReference type="Gene3D" id="3.40.50.150">
    <property type="entry name" value="Vaccinia Virus protein VP39"/>
    <property type="match status" value="1"/>
</dbReference>
<dbReference type="AlphaFoldDB" id="A0A4Y8UNA5"/>
<dbReference type="Pfam" id="PF13649">
    <property type="entry name" value="Methyltransf_25"/>
    <property type="match status" value="1"/>
</dbReference>
<gene>
    <name evidence="2" type="ORF">E3W66_04350</name>
</gene>
<protein>
    <submittedName>
        <fullName evidence="2">Class I SAM-dependent methyltransferase</fullName>
    </submittedName>
</protein>
<dbReference type="PANTHER" id="PTHR14614">
    <property type="entry name" value="HEPATOCELLULAR CARCINOMA-ASSOCIATED ANTIGEN"/>
    <property type="match status" value="1"/>
</dbReference>
<evidence type="ECO:0000259" key="1">
    <source>
        <dbReference type="Pfam" id="PF13649"/>
    </source>
</evidence>
<dbReference type="InterPro" id="IPR041698">
    <property type="entry name" value="Methyltransf_25"/>
</dbReference>
<dbReference type="CDD" id="cd02440">
    <property type="entry name" value="AdoMet_MTases"/>
    <property type="match status" value="1"/>
</dbReference>
<dbReference type="GO" id="GO:0032259">
    <property type="term" value="P:methylation"/>
    <property type="evidence" value="ECO:0007669"/>
    <property type="project" value="UniProtKB-KW"/>
</dbReference>
<dbReference type="OrthoDB" id="264333at2"/>
<dbReference type="EMBL" id="SPIA01000001">
    <property type="protein sequence ID" value="TFH69164.1"/>
    <property type="molecule type" value="Genomic_DNA"/>
</dbReference>
<organism evidence="2 3">
    <name type="scientific">Gammaproteobacteria bacterium LSUCC0057</name>
    <dbReference type="NCBI Taxonomy" id="2559237"/>
    <lineage>
        <taxon>Bacteria</taxon>
        <taxon>Pseudomonadati</taxon>
        <taxon>Pseudomonadota</taxon>
        <taxon>Gammaproteobacteria</taxon>
        <taxon>Cellvibrionales</taxon>
        <taxon>Porticoccaceae</taxon>
        <taxon>SAR92 clade</taxon>
    </lineage>
</organism>
<keyword evidence="3" id="KW-1185">Reference proteome</keyword>
<evidence type="ECO:0000313" key="2">
    <source>
        <dbReference type="EMBL" id="TFH69164.1"/>
    </source>
</evidence>
<accession>A0A4Y8UNA5</accession>
<dbReference type="SUPFAM" id="SSF53335">
    <property type="entry name" value="S-adenosyl-L-methionine-dependent methyltransferases"/>
    <property type="match status" value="1"/>
</dbReference>
<keyword evidence="2" id="KW-0489">Methyltransferase</keyword>
<feature type="domain" description="Methyltransferase" evidence="1">
    <location>
        <begin position="64"/>
        <end position="154"/>
    </location>
</feature>
<dbReference type="GO" id="GO:0008168">
    <property type="term" value="F:methyltransferase activity"/>
    <property type="evidence" value="ECO:0007669"/>
    <property type="project" value="UniProtKB-KW"/>
</dbReference>
<dbReference type="InterPro" id="IPR029063">
    <property type="entry name" value="SAM-dependent_MTases_sf"/>
</dbReference>
<evidence type="ECO:0000313" key="3">
    <source>
        <dbReference type="Proteomes" id="UP000298133"/>
    </source>
</evidence>
<sequence length="211" mass="23710">MNPPDRHLLTLHGIHAMRASHPAARRLKRQQPGHSAHGNKVWLSSFVLLDYLHDNPPPTAIKAMDLGCGWGFSSAFLAKKFAAEVTAVDLDGSLQRYVELQCQLNQTEVTFKRGRFQQLTARELGQHHTIIGADICFWDSLAEVLYKLIRRALRGGTVQIILADPGRPPFWALVEQVASELEGYHGATVEVLSRRLQSPLKTEKYLLTINR</sequence>
<dbReference type="Proteomes" id="UP000298133">
    <property type="component" value="Unassembled WGS sequence"/>
</dbReference>
<name>A0A4Y8UNA5_9GAMM</name>
<proteinExistence type="predicted"/>
<comment type="caution">
    <text evidence="2">The sequence shown here is derived from an EMBL/GenBank/DDBJ whole genome shotgun (WGS) entry which is preliminary data.</text>
</comment>